<evidence type="ECO:0000256" key="1">
    <source>
        <dbReference type="SAM" id="Phobius"/>
    </source>
</evidence>
<name>A0A6A4QTI6_LUPAL</name>
<gene>
    <name evidence="2" type="ORF">Lalb_Chr03g0038201</name>
</gene>
<proteinExistence type="predicted"/>
<accession>A0A6A4QTI6</accession>
<keyword evidence="3" id="KW-1185">Reference proteome</keyword>
<keyword evidence="1" id="KW-0472">Membrane</keyword>
<comment type="caution">
    <text evidence="2">The sequence shown here is derived from an EMBL/GenBank/DDBJ whole genome shotgun (WGS) entry which is preliminary data.</text>
</comment>
<evidence type="ECO:0000313" key="3">
    <source>
        <dbReference type="Proteomes" id="UP000447434"/>
    </source>
</evidence>
<reference evidence="3" key="1">
    <citation type="journal article" date="2020" name="Nat. Commun.">
        <title>Genome sequence of the cluster root forming white lupin.</title>
        <authorList>
            <person name="Hufnagel B."/>
            <person name="Marques A."/>
            <person name="Soriano A."/>
            <person name="Marques L."/>
            <person name="Divol F."/>
            <person name="Doumas P."/>
            <person name="Sallet E."/>
            <person name="Mancinotti D."/>
            <person name="Carrere S."/>
            <person name="Marande W."/>
            <person name="Arribat S."/>
            <person name="Keller J."/>
            <person name="Huneau C."/>
            <person name="Blein T."/>
            <person name="Aime D."/>
            <person name="Laguerre M."/>
            <person name="Taylor J."/>
            <person name="Schubert V."/>
            <person name="Nelson M."/>
            <person name="Geu-Flores F."/>
            <person name="Crespi M."/>
            <person name="Gallardo-Guerrero K."/>
            <person name="Delaux P.-M."/>
            <person name="Salse J."/>
            <person name="Berges H."/>
            <person name="Guyot R."/>
            <person name="Gouzy J."/>
            <person name="Peret B."/>
        </authorList>
    </citation>
    <scope>NUCLEOTIDE SEQUENCE [LARGE SCALE GENOMIC DNA]</scope>
    <source>
        <strain evidence="3">cv. Amiga</strain>
    </source>
</reference>
<dbReference type="Proteomes" id="UP000447434">
    <property type="component" value="Chromosome 3"/>
</dbReference>
<dbReference type="EMBL" id="WOCE01000003">
    <property type="protein sequence ID" value="KAE9617708.1"/>
    <property type="molecule type" value="Genomic_DNA"/>
</dbReference>
<keyword evidence="1" id="KW-0812">Transmembrane</keyword>
<protein>
    <submittedName>
        <fullName evidence="2">Uncharacterized protein</fullName>
    </submittedName>
</protein>
<sequence length="50" mass="5397">MAALRHTIGCVPLQVTMLIGSLILLVLNGPTQIFGMSWVSQVNVGMDKNK</sequence>
<evidence type="ECO:0000313" key="2">
    <source>
        <dbReference type="EMBL" id="KAE9617708.1"/>
    </source>
</evidence>
<dbReference type="AlphaFoldDB" id="A0A6A4QTI6"/>
<feature type="transmembrane region" description="Helical" evidence="1">
    <location>
        <begin position="6"/>
        <end position="27"/>
    </location>
</feature>
<organism evidence="2 3">
    <name type="scientific">Lupinus albus</name>
    <name type="common">White lupine</name>
    <name type="synonym">Lupinus termis</name>
    <dbReference type="NCBI Taxonomy" id="3870"/>
    <lineage>
        <taxon>Eukaryota</taxon>
        <taxon>Viridiplantae</taxon>
        <taxon>Streptophyta</taxon>
        <taxon>Embryophyta</taxon>
        <taxon>Tracheophyta</taxon>
        <taxon>Spermatophyta</taxon>
        <taxon>Magnoliopsida</taxon>
        <taxon>eudicotyledons</taxon>
        <taxon>Gunneridae</taxon>
        <taxon>Pentapetalae</taxon>
        <taxon>rosids</taxon>
        <taxon>fabids</taxon>
        <taxon>Fabales</taxon>
        <taxon>Fabaceae</taxon>
        <taxon>Papilionoideae</taxon>
        <taxon>50 kb inversion clade</taxon>
        <taxon>genistoids sensu lato</taxon>
        <taxon>core genistoids</taxon>
        <taxon>Genisteae</taxon>
        <taxon>Lupinus</taxon>
    </lineage>
</organism>
<keyword evidence="1" id="KW-1133">Transmembrane helix</keyword>